<gene>
    <name evidence="2" type="ORF">L596_014155</name>
</gene>
<name>A0A4U5NAV0_STECR</name>
<sequence>MRISKRSQQSQSKTEKSSRKKFAFTIRNRAISLFTVTQVSLVGVSDALFCSASLIHDSENQAWARPQLCLNPTSVLLIFVPDFLRR</sequence>
<dbReference type="Proteomes" id="UP000298663">
    <property type="component" value="Unassembled WGS sequence"/>
</dbReference>
<feature type="compositionally biased region" description="Low complexity" evidence="1">
    <location>
        <begin position="1"/>
        <end position="12"/>
    </location>
</feature>
<comment type="caution">
    <text evidence="2">The sequence shown here is derived from an EMBL/GenBank/DDBJ whole genome shotgun (WGS) entry which is preliminary data.</text>
</comment>
<evidence type="ECO:0000256" key="1">
    <source>
        <dbReference type="SAM" id="MobiDB-lite"/>
    </source>
</evidence>
<evidence type="ECO:0000313" key="2">
    <source>
        <dbReference type="EMBL" id="TKR80017.1"/>
    </source>
</evidence>
<dbReference type="AlphaFoldDB" id="A0A4U5NAV0"/>
<reference evidence="2 3" key="1">
    <citation type="journal article" date="2015" name="Genome Biol.">
        <title>Comparative genomics of Steinernema reveals deeply conserved gene regulatory networks.</title>
        <authorList>
            <person name="Dillman A.R."/>
            <person name="Macchietto M."/>
            <person name="Porter C.F."/>
            <person name="Rogers A."/>
            <person name="Williams B."/>
            <person name="Antoshechkin I."/>
            <person name="Lee M.M."/>
            <person name="Goodwin Z."/>
            <person name="Lu X."/>
            <person name="Lewis E.E."/>
            <person name="Goodrich-Blair H."/>
            <person name="Stock S.P."/>
            <person name="Adams B.J."/>
            <person name="Sternberg P.W."/>
            <person name="Mortazavi A."/>
        </authorList>
    </citation>
    <scope>NUCLEOTIDE SEQUENCE [LARGE SCALE GENOMIC DNA]</scope>
    <source>
        <strain evidence="2 3">ALL</strain>
    </source>
</reference>
<organism evidence="2 3">
    <name type="scientific">Steinernema carpocapsae</name>
    <name type="common">Entomopathogenic nematode</name>
    <dbReference type="NCBI Taxonomy" id="34508"/>
    <lineage>
        <taxon>Eukaryota</taxon>
        <taxon>Metazoa</taxon>
        <taxon>Ecdysozoa</taxon>
        <taxon>Nematoda</taxon>
        <taxon>Chromadorea</taxon>
        <taxon>Rhabditida</taxon>
        <taxon>Tylenchina</taxon>
        <taxon>Panagrolaimomorpha</taxon>
        <taxon>Strongyloidoidea</taxon>
        <taxon>Steinernematidae</taxon>
        <taxon>Steinernema</taxon>
    </lineage>
</organism>
<proteinExistence type="predicted"/>
<keyword evidence="3" id="KW-1185">Reference proteome</keyword>
<accession>A0A4U5NAV0</accession>
<feature type="region of interest" description="Disordered" evidence="1">
    <location>
        <begin position="1"/>
        <end position="20"/>
    </location>
</feature>
<reference evidence="2 3" key="2">
    <citation type="journal article" date="2019" name="G3 (Bethesda)">
        <title>Hybrid Assembly of the Genome of the Entomopathogenic Nematode Steinernema carpocapsae Identifies the X-Chromosome.</title>
        <authorList>
            <person name="Serra L."/>
            <person name="Macchietto M."/>
            <person name="Macias-Munoz A."/>
            <person name="McGill C.J."/>
            <person name="Rodriguez I.M."/>
            <person name="Rodriguez B."/>
            <person name="Murad R."/>
            <person name="Mortazavi A."/>
        </authorList>
    </citation>
    <scope>NUCLEOTIDE SEQUENCE [LARGE SCALE GENOMIC DNA]</scope>
    <source>
        <strain evidence="2 3">ALL</strain>
    </source>
</reference>
<evidence type="ECO:0000313" key="3">
    <source>
        <dbReference type="Proteomes" id="UP000298663"/>
    </source>
</evidence>
<protein>
    <submittedName>
        <fullName evidence="2">Uncharacterized protein</fullName>
    </submittedName>
</protein>
<dbReference type="EMBL" id="AZBU02000004">
    <property type="protein sequence ID" value="TKR80017.1"/>
    <property type="molecule type" value="Genomic_DNA"/>
</dbReference>